<proteinExistence type="predicted"/>
<comment type="caution">
    <text evidence="1">The sequence shown here is derived from an EMBL/GenBank/DDBJ whole genome shotgun (WGS) entry which is preliminary data.</text>
</comment>
<dbReference type="GO" id="GO:0005085">
    <property type="term" value="F:guanyl-nucleotide exchange factor activity"/>
    <property type="evidence" value="ECO:0007669"/>
    <property type="project" value="InterPro"/>
</dbReference>
<protein>
    <recommendedName>
        <fullName evidence="3">Roadblock/LAMTOR2 domain-containing protein</fullName>
    </recommendedName>
</protein>
<dbReference type="InterPro" id="IPR037587">
    <property type="entry name" value="LAMTOR2-like"/>
</dbReference>
<gene>
    <name evidence="1" type="ORF">ECRASSUSDP1_LOCUS24838</name>
</gene>
<dbReference type="GO" id="GO:0032008">
    <property type="term" value="P:positive regulation of TOR signaling"/>
    <property type="evidence" value="ECO:0007669"/>
    <property type="project" value="InterPro"/>
</dbReference>
<dbReference type="PANTHER" id="PTHR13323">
    <property type="entry name" value="LATE ENDOSOMAL/LYSOSOMAL MP1 INTERACTING PROTEIN"/>
    <property type="match status" value="1"/>
</dbReference>
<accession>A0AAD1Y2G2</accession>
<dbReference type="Gene3D" id="3.30.450.30">
    <property type="entry name" value="Dynein light chain 2a, cytoplasmic"/>
    <property type="match status" value="1"/>
</dbReference>
<dbReference type="GO" id="GO:0060090">
    <property type="term" value="F:molecular adaptor activity"/>
    <property type="evidence" value="ECO:0007669"/>
    <property type="project" value="InterPro"/>
</dbReference>
<dbReference type="EMBL" id="CAMPGE010025600">
    <property type="protein sequence ID" value="CAI2383339.1"/>
    <property type="molecule type" value="Genomic_DNA"/>
</dbReference>
<dbReference type="AlphaFoldDB" id="A0AAD1Y2G2"/>
<dbReference type="SUPFAM" id="SSF103196">
    <property type="entry name" value="Roadblock/LC7 domain"/>
    <property type="match status" value="1"/>
</dbReference>
<evidence type="ECO:0000313" key="1">
    <source>
        <dbReference type="EMBL" id="CAI2383339.1"/>
    </source>
</evidence>
<name>A0AAD1Y2G2_EUPCR</name>
<evidence type="ECO:0000313" key="2">
    <source>
        <dbReference type="Proteomes" id="UP001295684"/>
    </source>
</evidence>
<organism evidence="1 2">
    <name type="scientific">Euplotes crassus</name>
    <dbReference type="NCBI Taxonomy" id="5936"/>
    <lineage>
        <taxon>Eukaryota</taxon>
        <taxon>Sar</taxon>
        <taxon>Alveolata</taxon>
        <taxon>Ciliophora</taxon>
        <taxon>Intramacronucleata</taxon>
        <taxon>Spirotrichea</taxon>
        <taxon>Hypotrichia</taxon>
        <taxon>Euplotida</taxon>
        <taxon>Euplotidae</taxon>
        <taxon>Moneuplotes</taxon>
    </lineage>
</organism>
<sequence>MEGRTDQLILLKPKELKKKLNAAMEDGINSIVFCTLEGSPLAQVTDPGYKSKTAVVANIFYEYMDLGTHAFNENTLESIIIENQEGFVMAKNVHNHILCFFCQDTCKKGYIMRKMEALGGALSTQLEPLNMVQ</sequence>
<reference evidence="1" key="1">
    <citation type="submission" date="2023-07" db="EMBL/GenBank/DDBJ databases">
        <authorList>
            <consortium name="AG Swart"/>
            <person name="Singh M."/>
            <person name="Singh A."/>
            <person name="Seah K."/>
            <person name="Emmerich C."/>
        </authorList>
    </citation>
    <scope>NUCLEOTIDE SEQUENCE</scope>
    <source>
        <strain evidence="1">DP1</strain>
    </source>
</reference>
<evidence type="ECO:0008006" key="3">
    <source>
        <dbReference type="Google" id="ProtNLM"/>
    </source>
</evidence>
<dbReference type="Proteomes" id="UP001295684">
    <property type="component" value="Unassembled WGS sequence"/>
</dbReference>
<keyword evidence="2" id="KW-1185">Reference proteome</keyword>